<evidence type="ECO:0000313" key="1">
    <source>
        <dbReference type="EMBL" id="GBO29874.1"/>
    </source>
</evidence>
<gene>
    <name evidence="1" type="ORF">AVEN_56734_1</name>
</gene>
<dbReference type="Proteomes" id="UP000499080">
    <property type="component" value="Unassembled WGS sequence"/>
</dbReference>
<dbReference type="AlphaFoldDB" id="A0A4Y2W025"/>
<organism evidence="1 2">
    <name type="scientific">Araneus ventricosus</name>
    <name type="common">Orbweaver spider</name>
    <name type="synonym">Epeira ventricosa</name>
    <dbReference type="NCBI Taxonomy" id="182803"/>
    <lineage>
        <taxon>Eukaryota</taxon>
        <taxon>Metazoa</taxon>
        <taxon>Ecdysozoa</taxon>
        <taxon>Arthropoda</taxon>
        <taxon>Chelicerata</taxon>
        <taxon>Arachnida</taxon>
        <taxon>Araneae</taxon>
        <taxon>Araneomorphae</taxon>
        <taxon>Entelegynae</taxon>
        <taxon>Araneoidea</taxon>
        <taxon>Araneidae</taxon>
        <taxon>Araneus</taxon>
    </lineage>
</organism>
<name>A0A4Y2W025_ARAVE</name>
<comment type="caution">
    <text evidence="1">The sequence shown here is derived from an EMBL/GenBank/DDBJ whole genome shotgun (WGS) entry which is preliminary data.</text>
</comment>
<reference evidence="1 2" key="1">
    <citation type="journal article" date="2019" name="Sci. Rep.">
        <title>Orb-weaving spider Araneus ventricosus genome elucidates the spidroin gene catalogue.</title>
        <authorList>
            <person name="Kono N."/>
            <person name="Nakamura H."/>
            <person name="Ohtoshi R."/>
            <person name="Moran D.A.P."/>
            <person name="Shinohara A."/>
            <person name="Yoshida Y."/>
            <person name="Fujiwara M."/>
            <person name="Mori M."/>
            <person name="Tomita M."/>
            <person name="Arakawa K."/>
        </authorList>
    </citation>
    <scope>NUCLEOTIDE SEQUENCE [LARGE SCALE GENOMIC DNA]</scope>
</reference>
<dbReference type="EMBL" id="BGPR01053066">
    <property type="protein sequence ID" value="GBO29874.1"/>
    <property type="molecule type" value="Genomic_DNA"/>
</dbReference>
<proteinExistence type="predicted"/>
<accession>A0A4Y2W025</accession>
<keyword evidence="2" id="KW-1185">Reference proteome</keyword>
<protein>
    <submittedName>
        <fullName evidence="1">Uncharacterized protein</fullName>
    </submittedName>
</protein>
<sequence>MNHSCTSGPKHLLNVIKNLRFLSDDLKKVVDPVISRNAFNATSRKPAAEHVGDTFENLPLAGLSREEDLLPQLGIVTSSSPNFTVKKIP</sequence>
<evidence type="ECO:0000313" key="2">
    <source>
        <dbReference type="Proteomes" id="UP000499080"/>
    </source>
</evidence>
<dbReference type="OrthoDB" id="6617942at2759"/>